<keyword evidence="2" id="KW-1185">Reference proteome</keyword>
<dbReference type="Proteomes" id="UP000078540">
    <property type="component" value="Unassembled WGS sequence"/>
</dbReference>
<reference evidence="1 2" key="1">
    <citation type="submission" date="2015-09" db="EMBL/GenBank/DDBJ databases">
        <title>Atta colombica WGS genome.</title>
        <authorList>
            <person name="Nygaard S."/>
            <person name="Hu H."/>
            <person name="Boomsma J."/>
            <person name="Zhang G."/>
        </authorList>
    </citation>
    <scope>NUCLEOTIDE SEQUENCE [LARGE SCALE GENOMIC DNA]</scope>
    <source>
        <strain evidence="1">Treedump-2</strain>
        <tissue evidence="1">Whole body</tissue>
    </source>
</reference>
<protein>
    <submittedName>
        <fullName evidence="1">Uncharacterized protein</fullName>
    </submittedName>
</protein>
<accession>A0A151I425</accession>
<sequence length="114" mass="12767">MVSLLSSGLIHFEGPSSILTIQLNSLLSSGQNGDSNKTPQIVSATCGDCNFSRVQILIILFFISSSDMPCLRYSIKVFRTDLHIMQIFSLFSPSKLRQSLRNKLVGRDRLWINC</sequence>
<dbReference type="AlphaFoldDB" id="A0A151I425"/>
<dbReference type="EMBL" id="KQ976462">
    <property type="protein sequence ID" value="KYM84647.1"/>
    <property type="molecule type" value="Genomic_DNA"/>
</dbReference>
<name>A0A151I425_9HYME</name>
<proteinExistence type="predicted"/>
<organism evidence="1 2">
    <name type="scientific">Atta colombica</name>
    <dbReference type="NCBI Taxonomy" id="520822"/>
    <lineage>
        <taxon>Eukaryota</taxon>
        <taxon>Metazoa</taxon>
        <taxon>Ecdysozoa</taxon>
        <taxon>Arthropoda</taxon>
        <taxon>Hexapoda</taxon>
        <taxon>Insecta</taxon>
        <taxon>Pterygota</taxon>
        <taxon>Neoptera</taxon>
        <taxon>Endopterygota</taxon>
        <taxon>Hymenoptera</taxon>
        <taxon>Apocrita</taxon>
        <taxon>Aculeata</taxon>
        <taxon>Formicoidea</taxon>
        <taxon>Formicidae</taxon>
        <taxon>Myrmicinae</taxon>
        <taxon>Atta</taxon>
    </lineage>
</organism>
<evidence type="ECO:0000313" key="1">
    <source>
        <dbReference type="EMBL" id="KYM84647.1"/>
    </source>
</evidence>
<evidence type="ECO:0000313" key="2">
    <source>
        <dbReference type="Proteomes" id="UP000078540"/>
    </source>
</evidence>
<gene>
    <name evidence="1" type="ORF">ALC53_05144</name>
</gene>